<proteinExistence type="predicted"/>
<keyword evidence="3" id="KW-1185">Reference proteome</keyword>
<gene>
    <name evidence="2" type="ORF">HanXRQr2_Chr08g0338341</name>
</gene>
<dbReference type="AlphaFoldDB" id="A0A9K3IEW6"/>
<reference evidence="2" key="1">
    <citation type="journal article" date="2017" name="Nature">
        <title>The sunflower genome provides insights into oil metabolism, flowering and Asterid evolution.</title>
        <authorList>
            <person name="Badouin H."/>
            <person name="Gouzy J."/>
            <person name="Grassa C.J."/>
            <person name="Murat F."/>
            <person name="Staton S.E."/>
            <person name="Cottret L."/>
            <person name="Lelandais-Briere C."/>
            <person name="Owens G.L."/>
            <person name="Carrere S."/>
            <person name="Mayjonade B."/>
            <person name="Legrand L."/>
            <person name="Gill N."/>
            <person name="Kane N.C."/>
            <person name="Bowers J.E."/>
            <person name="Hubner S."/>
            <person name="Bellec A."/>
            <person name="Berard A."/>
            <person name="Berges H."/>
            <person name="Blanchet N."/>
            <person name="Boniface M.C."/>
            <person name="Brunel D."/>
            <person name="Catrice O."/>
            <person name="Chaidir N."/>
            <person name="Claudel C."/>
            <person name="Donnadieu C."/>
            <person name="Faraut T."/>
            <person name="Fievet G."/>
            <person name="Helmstetter N."/>
            <person name="King M."/>
            <person name="Knapp S.J."/>
            <person name="Lai Z."/>
            <person name="Le Paslier M.C."/>
            <person name="Lippi Y."/>
            <person name="Lorenzon L."/>
            <person name="Mandel J.R."/>
            <person name="Marage G."/>
            <person name="Marchand G."/>
            <person name="Marquand E."/>
            <person name="Bret-Mestries E."/>
            <person name="Morien E."/>
            <person name="Nambeesan S."/>
            <person name="Nguyen T."/>
            <person name="Pegot-Espagnet P."/>
            <person name="Pouilly N."/>
            <person name="Raftis F."/>
            <person name="Sallet E."/>
            <person name="Schiex T."/>
            <person name="Thomas J."/>
            <person name="Vandecasteele C."/>
            <person name="Vares D."/>
            <person name="Vear F."/>
            <person name="Vautrin S."/>
            <person name="Crespi M."/>
            <person name="Mangin B."/>
            <person name="Burke J.M."/>
            <person name="Salse J."/>
            <person name="Munos S."/>
            <person name="Vincourt P."/>
            <person name="Rieseberg L.H."/>
            <person name="Langlade N.B."/>
        </authorList>
    </citation>
    <scope>NUCLEOTIDE SEQUENCE</scope>
    <source>
        <tissue evidence="2">Leaves</tissue>
    </source>
</reference>
<evidence type="ECO:0000256" key="1">
    <source>
        <dbReference type="SAM" id="MobiDB-lite"/>
    </source>
</evidence>
<sequence length="164" mass="18609">MLASMIVELQRTMDDKMAYEMNEHLVEMFQQKARHERFDVMRSLITTCMQEGTSVSTHVLKMKAYVDHLARLESPLSDELAGDIILNSLPKSYDQFTMNYNMNGMEKTLAELHQMLKTAEVNIPSKTAPVLMIKEGHVKKPNTKKRGNQGKGKGKGKLVANKKP</sequence>
<dbReference type="Pfam" id="PF14223">
    <property type="entry name" value="Retrotran_gag_2"/>
    <property type="match status" value="1"/>
</dbReference>
<evidence type="ECO:0008006" key="4">
    <source>
        <dbReference type="Google" id="ProtNLM"/>
    </source>
</evidence>
<reference evidence="2" key="2">
    <citation type="submission" date="2020-06" db="EMBL/GenBank/DDBJ databases">
        <title>Helianthus annuus Genome sequencing and assembly Release 2.</title>
        <authorList>
            <person name="Gouzy J."/>
            <person name="Langlade N."/>
            <person name="Munos S."/>
        </authorList>
    </citation>
    <scope>NUCLEOTIDE SEQUENCE</scope>
    <source>
        <tissue evidence="2">Leaves</tissue>
    </source>
</reference>
<feature type="region of interest" description="Disordered" evidence="1">
    <location>
        <begin position="134"/>
        <end position="164"/>
    </location>
</feature>
<evidence type="ECO:0000313" key="2">
    <source>
        <dbReference type="EMBL" id="KAF5795327.1"/>
    </source>
</evidence>
<protein>
    <recommendedName>
        <fullName evidence="4">Zinc finger, CCHC-type</fullName>
    </recommendedName>
</protein>
<accession>A0A9K3IEW6</accession>
<evidence type="ECO:0000313" key="3">
    <source>
        <dbReference type="Proteomes" id="UP000215914"/>
    </source>
</evidence>
<feature type="compositionally biased region" description="Basic residues" evidence="1">
    <location>
        <begin position="137"/>
        <end position="164"/>
    </location>
</feature>
<comment type="caution">
    <text evidence="2">The sequence shown here is derived from an EMBL/GenBank/DDBJ whole genome shotgun (WGS) entry which is preliminary data.</text>
</comment>
<dbReference type="Proteomes" id="UP000215914">
    <property type="component" value="Unassembled WGS sequence"/>
</dbReference>
<dbReference type="Gramene" id="mRNA:HanXRQr2_Chr08g0338341">
    <property type="protein sequence ID" value="CDS:HanXRQr2_Chr08g0338341.1"/>
    <property type="gene ID" value="HanXRQr2_Chr08g0338341"/>
</dbReference>
<name>A0A9K3IEW6_HELAN</name>
<organism evidence="2 3">
    <name type="scientific">Helianthus annuus</name>
    <name type="common">Common sunflower</name>
    <dbReference type="NCBI Taxonomy" id="4232"/>
    <lineage>
        <taxon>Eukaryota</taxon>
        <taxon>Viridiplantae</taxon>
        <taxon>Streptophyta</taxon>
        <taxon>Embryophyta</taxon>
        <taxon>Tracheophyta</taxon>
        <taxon>Spermatophyta</taxon>
        <taxon>Magnoliopsida</taxon>
        <taxon>eudicotyledons</taxon>
        <taxon>Gunneridae</taxon>
        <taxon>Pentapetalae</taxon>
        <taxon>asterids</taxon>
        <taxon>campanulids</taxon>
        <taxon>Asterales</taxon>
        <taxon>Asteraceae</taxon>
        <taxon>Asteroideae</taxon>
        <taxon>Heliantheae alliance</taxon>
        <taxon>Heliantheae</taxon>
        <taxon>Helianthus</taxon>
    </lineage>
</organism>
<dbReference type="EMBL" id="MNCJ02000323">
    <property type="protein sequence ID" value="KAF5795327.1"/>
    <property type="molecule type" value="Genomic_DNA"/>
</dbReference>